<dbReference type="PANTHER" id="PTHR30383">
    <property type="entry name" value="THIOESTERASE 1/PROTEASE 1/LYSOPHOSPHOLIPASE L1"/>
    <property type="match status" value="1"/>
</dbReference>
<dbReference type="GO" id="GO:0016788">
    <property type="term" value="F:hydrolase activity, acting on ester bonds"/>
    <property type="evidence" value="ECO:0007669"/>
    <property type="project" value="InterPro"/>
</dbReference>
<name>A0A431VXR3_9DEIO</name>
<comment type="caution">
    <text evidence="2">The sequence shown here is derived from an EMBL/GenBank/DDBJ whole genome shotgun (WGS) entry which is preliminary data.</text>
</comment>
<dbReference type="SUPFAM" id="SSF52266">
    <property type="entry name" value="SGNH hydrolase"/>
    <property type="match status" value="1"/>
</dbReference>
<keyword evidence="1" id="KW-0732">Signal</keyword>
<dbReference type="OrthoDB" id="57953at2"/>
<dbReference type="PROSITE" id="PS51257">
    <property type="entry name" value="PROKAR_LIPOPROTEIN"/>
    <property type="match status" value="1"/>
</dbReference>
<evidence type="ECO:0000313" key="3">
    <source>
        <dbReference type="Proteomes" id="UP000277766"/>
    </source>
</evidence>
<sequence length="419" mass="44379">MLARMQRQRHRQQLLGTVLLLASLSAACVAQDVGTPQPVAIATTADAADPAASAAAEVAEAEVLDWNTLVTPQTLPRLPVQPHAADVQPGAVMAYVALGDSLTAGMQSAGLTAPEQYSAFPAVVARLTDIPFGIPATQLGCPVPMGGGLAEASCRRVLPGVRGSNFAVPGARAEDLYTKRGADSDDDLTRRLYGLILGPQLTQVEAALKSNPDYLTLWIGSNDALTAVTEGDPGRVTSPEEFERHYREILSRLKPAGARTLLLTVPDVTQVPLMTPGPVLFGQGVAEANCQGSESRLPLTAFLLGRKLDCDAPYALTPAEAQTIQQTVEAYNASIYRLAAEFGHDVLAVQPLMDSLEMHHAEDESSRTPFGRDMSADGVHLSSEGQRKLGYAVVNHVHRFWKVDLPAAAQAELAAAGLV</sequence>
<proteinExistence type="predicted"/>
<dbReference type="Gene3D" id="3.40.50.1110">
    <property type="entry name" value="SGNH hydrolase"/>
    <property type="match status" value="1"/>
</dbReference>
<dbReference type="EMBL" id="RXPE01000008">
    <property type="protein sequence ID" value="RTR28000.1"/>
    <property type="molecule type" value="Genomic_DNA"/>
</dbReference>
<organism evidence="2 3">
    <name type="scientific">Deinococcus radiophilus</name>
    <dbReference type="NCBI Taxonomy" id="32062"/>
    <lineage>
        <taxon>Bacteria</taxon>
        <taxon>Thermotogati</taxon>
        <taxon>Deinococcota</taxon>
        <taxon>Deinococci</taxon>
        <taxon>Deinococcales</taxon>
        <taxon>Deinococcaceae</taxon>
        <taxon>Deinococcus</taxon>
    </lineage>
</organism>
<evidence type="ECO:0000256" key="1">
    <source>
        <dbReference type="SAM" id="SignalP"/>
    </source>
</evidence>
<feature type="chain" id="PRO_5019583977" evidence="1">
    <location>
        <begin position="31"/>
        <end position="419"/>
    </location>
</feature>
<dbReference type="Pfam" id="PF00657">
    <property type="entry name" value="Lipase_GDSL"/>
    <property type="match status" value="1"/>
</dbReference>
<keyword evidence="3" id="KW-1185">Reference proteome</keyword>
<protein>
    <submittedName>
        <fullName evidence="2">SGNH/GDSL hydrolase family protein</fullName>
    </submittedName>
</protein>
<dbReference type="AlphaFoldDB" id="A0A431VXR3"/>
<accession>A0A431VXR3</accession>
<gene>
    <name evidence="2" type="ORF">EJ104_05590</name>
</gene>
<dbReference type="InterPro" id="IPR051532">
    <property type="entry name" value="Ester_Hydrolysis_Enzymes"/>
</dbReference>
<evidence type="ECO:0000313" key="2">
    <source>
        <dbReference type="EMBL" id="RTR28000.1"/>
    </source>
</evidence>
<reference evidence="2 3" key="1">
    <citation type="submission" date="2018-12" db="EMBL/GenBank/DDBJ databases">
        <title>Deinococcus radiophilus ATCC 27603 genome sequencing and assembly.</title>
        <authorList>
            <person name="Maclea K.S."/>
            <person name="Maynard C.R."/>
        </authorList>
    </citation>
    <scope>NUCLEOTIDE SEQUENCE [LARGE SCALE GENOMIC DNA]</scope>
    <source>
        <strain evidence="2 3">ATCC 27603</strain>
    </source>
</reference>
<feature type="signal peptide" evidence="1">
    <location>
        <begin position="1"/>
        <end position="30"/>
    </location>
</feature>
<keyword evidence="2" id="KW-0378">Hydrolase</keyword>
<dbReference type="InterPro" id="IPR001087">
    <property type="entry name" value="GDSL"/>
</dbReference>
<dbReference type="Proteomes" id="UP000277766">
    <property type="component" value="Unassembled WGS sequence"/>
</dbReference>
<dbReference type="InterPro" id="IPR036514">
    <property type="entry name" value="SGNH_hydro_sf"/>
</dbReference>